<feature type="domain" description="ABC transporter" evidence="11">
    <location>
        <begin position="1064"/>
        <end position="1303"/>
    </location>
</feature>
<feature type="compositionally biased region" description="Basic and acidic residues" evidence="9">
    <location>
        <begin position="56"/>
        <end position="65"/>
    </location>
</feature>
<dbReference type="PROSITE" id="PS50929">
    <property type="entry name" value="ABC_TM1F"/>
    <property type="match status" value="2"/>
</dbReference>
<keyword evidence="7 10" id="KW-1133">Transmembrane helix</keyword>
<evidence type="ECO:0000256" key="3">
    <source>
        <dbReference type="ARBA" id="ARBA00022448"/>
    </source>
</evidence>
<keyword evidence="4 10" id="KW-0812">Transmembrane</keyword>
<dbReference type="Proteomes" id="UP000794436">
    <property type="component" value="Unassembled WGS sequence"/>
</dbReference>
<feature type="transmembrane region" description="Helical" evidence="10">
    <location>
        <begin position="863"/>
        <end position="881"/>
    </location>
</feature>
<feature type="domain" description="ABC transporter" evidence="11">
    <location>
        <begin position="419"/>
        <end position="657"/>
    </location>
</feature>
<dbReference type="GO" id="GO:0016887">
    <property type="term" value="F:ATP hydrolysis activity"/>
    <property type="evidence" value="ECO:0007669"/>
    <property type="project" value="InterPro"/>
</dbReference>
<protein>
    <submittedName>
        <fullName evidence="13">Uncharacterized protein</fullName>
    </submittedName>
</protein>
<keyword evidence="6" id="KW-0067">ATP-binding</keyword>
<feature type="transmembrane region" description="Helical" evidence="10">
    <location>
        <begin position="357"/>
        <end position="375"/>
    </location>
</feature>
<feature type="transmembrane region" description="Helical" evidence="10">
    <location>
        <begin position="98"/>
        <end position="121"/>
    </location>
</feature>
<dbReference type="PANTHER" id="PTHR43394:SF27">
    <property type="entry name" value="ATP-DEPENDENT TRANSLOCASE ABCB1-LIKE"/>
    <property type="match status" value="1"/>
</dbReference>
<feature type="transmembrane region" description="Helical" evidence="10">
    <location>
        <begin position="220"/>
        <end position="236"/>
    </location>
</feature>
<comment type="subcellular location">
    <subcellularLocation>
        <location evidence="1">Membrane</location>
        <topology evidence="1">Multi-pass membrane protein</topology>
    </subcellularLocation>
</comment>
<dbReference type="InterPro" id="IPR003593">
    <property type="entry name" value="AAA+_ATPase"/>
</dbReference>
<evidence type="ECO:0000256" key="2">
    <source>
        <dbReference type="ARBA" id="ARBA00007577"/>
    </source>
</evidence>
<dbReference type="OrthoDB" id="153118at2759"/>
<evidence type="ECO:0000259" key="12">
    <source>
        <dbReference type="PROSITE" id="PS50929"/>
    </source>
</evidence>
<feature type="domain" description="ABC transmembrane type-1" evidence="12">
    <location>
        <begin position="101"/>
        <end position="384"/>
    </location>
</feature>
<keyword evidence="14" id="KW-1185">Reference proteome</keyword>
<keyword evidence="3" id="KW-0813">Transport</keyword>
<comment type="similarity">
    <text evidence="2">Belongs to the ABC transporter superfamily. ABCB family. Multidrug resistance exporter (TC 3.A.1.201) subfamily.</text>
</comment>
<reference evidence="13" key="1">
    <citation type="submission" date="2019-03" db="EMBL/GenBank/DDBJ databases">
        <title>Long read genome sequence of the mycoparasitic Pythium oligandrum ATCC 38472 isolated from sugarbeet rhizosphere.</title>
        <authorList>
            <person name="Gaulin E."/>
        </authorList>
    </citation>
    <scope>NUCLEOTIDE SEQUENCE</scope>
    <source>
        <strain evidence="13">ATCC 38472_TT</strain>
    </source>
</reference>
<proteinExistence type="inferred from homology"/>
<evidence type="ECO:0000256" key="4">
    <source>
        <dbReference type="ARBA" id="ARBA00022692"/>
    </source>
</evidence>
<dbReference type="FunFam" id="3.40.50.300:FF:000205">
    <property type="entry name" value="ABC transporter B family member 4"/>
    <property type="match status" value="1"/>
</dbReference>
<dbReference type="GO" id="GO:0005743">
    <property type="term" value="C:mitochondrial inner membrane"/>
    <property type="evidence" value="ECO:0007669"/>
    <property type="project" value="TreeGrafter"/>
</dbReference>
<evidence type="ECO:0000313" key="13">
    <source>
        <dbReference type="EMBL" id="TMW60566.1"/>
    </source>
</evidence>
<dbReference type="PROSITE" id="PS50893">
    <property type="entry name" value="ABC_TRANSPORTER_2"/>
    <property type="match status" value="2"/>
</dbReference>
<dbReference type="InterPro" id="IPR017871">
    <property type="entry name" value="ABC_transporter-like_CS"/>
</dbReference>
<accession>A0A8K1CCT6</accession>
<evidence type="ECO:0000256" key="7">
    <source>
        <dbReference type="ARBA" id="ARBA00022989"/>
    </source>
</evidence>
<dbReference type="Pfam" id="PF00005">
    <property type="entry name" value="ABC_tran"/>
    <property type="match status" value="2"/>
</dbReference>
<evidence type="ECO:0000256" key="8">
    <source>
        <dbReference type="ARBA" id="ARBA00023136"/>
    </source>
</evidence>
<feature type="transmembrane region" description="Helical" evidence="10">
    <location>
        <begin position="968"/>
        <end position="991"/>
    </location>
</feature>
<dbReference type="GO" id="GO:0090374">
    <property type="term" value="P:oligopeptide export from mitochondrion"/>
    <property type="evidence" value="ECO:0007669"/>
    <property type="project" value="TreeGrafter"/>
</dbReference>
<dbReference type="EMBL" id="SPLM01000108">
    <property type="protein sequence ID" value="TMW60566.1"/>
    <property type="molecule type" value="Genomic_DNA"/>
</dbReference>
<name>A0A8K1CCT6_PYTOL</name>
<dbReference type="SUPFAM" id="SSF90123">
    <property type="entry name" value="ABC transporter transmembrane region"/>
    <property type="match status" value="2"/>
</dbReference>
<dbReference type="InterPro" id="IPR036640">
    <property type="entry name" value="ABC1_TM_sf"/>
</dbReference>
<evidence type="ECO:0000256" key="6">
    <source>
        <dbReference type="ARBA" id="ARBA00022840"/>
    </source>
</evidence>
<keyword evidence="5" id="KW-0547">Nucleotide-binding</keyword>
<dbReference type="PROSITE" id="PS00211">
    <property type="entry name" value="ABC_TRANSPORTER_1"/>
    <property type="match status" value="2"/>
</dbReference>
<gene>
    <name evidence="13" type="ORF">Poli38472_000608</name>
</gene>
<organism evidence="13 14">
    <name type="scientific">Pythium oligandrum</name>
    <name type="common">Mycoparasitic fungus</name>
    <dbReference type="NCBI Taxonomy" id="41045"/>
    <lineage>
        <taxon>Eukaryota</taxon>
        <taxon>Sar</taxon>
        <taxon>Stramenopiles</taxon>
        <taxon>Oomycota</taxon>
        <taxon>Peronosporomycetes</taxon>
        <taxon>Pythiales</taxon>
        <taxon>Pythiaceae</taxon>
        <taxon>Pythium</taxon>
    </lineage>
</organism>
<evidence type="ECO:0000256" key="5">
    <source>
        <dbReference type="ARBA" id="ARBA00022741"/>
    </source>
</evidence>
<feature type="region of interest" description="Disordered" evidence="9">
    <location>
        <begin position="47"/>
        <end position="79"/>
    </location>
</feature>
<feature type="transmembrane region" description="Helical" evidence="10">
    <location>
        <begin position="729"/>
        <end position="751"/>
    </location>
</feature>
<keyword evidence="8 10" id="KW-0472">Membrane</keyword>
<feature type="transmembrane region" description="Helical" evidence="10">
    <location>
        <begin position="141"/>
        <end position="166"/>
    </location>
</feature>
<dbReference type="InterPro" id="IPR011527">
    <property type="entry name" value="ABC1_TM_dom"/>
</dbReference>
<comment type="caution">
    <text evidence="13">The sequence shown here is derived from an EMBL/GenBank/DDBJ whole genome shotgun (WGS) entry which is preliminary data.</text>
</comment>
<sequence>MLPRSNSSFRDFPSTSQVDKAMVMSPVTMEEPSGHYVQVATPNDAQLTCEEPSLEQLKDNKKDASESSSTQKDSKPEEPPQSFAFWELYRFATPWDKLMLFFGVCMAVANGVLLPLMAILFGDVTTAFGQTPIDKEAVNSAALNFFLIAIGLFFTDYLAYVTFYYTAERQMMVLRKEALKHMLYLNVSWYDENDALQLSSRLSGDTVKIKDGMGQKLGELLRFSTQFVVGFAIGFTKGWDVTLVMCSILPVMAISLAWFIHILQGESERTQKAYAEAGAVAEETLSQMRTVTSLNGEKRAIAKYSEKTQQAENQNIRVGKYTTAVFAVFIGSVWIMDAVGLWYSAKKISDNKSTPGEAFQAFLGIIVGAGSVAQISPNVSAIAKATGAAQALFQILDTPSAIDASKDDGEIPASCDGAIDVVDVSFTYPSRPEAPVLTNYNLKIKAGQTVAFVGLSGGGKSTLVSLLERFYDPQSGHILLDGRNIQDLNVRWLRQQIGIVQQEPVLFQMTVFDNIAAGGTNVTREQAIEAAKMANAHNFIMSLPQQYDTFVGEKGISLSGGQKQRVAIARAIVRNPKILVLDEATSALDNESERVVQAALNDLMAKTSMTTLVIAHRLSTVRHADKIVVLSSGKIMQVGPHDELVKDEEGLYYRLCKMQELQATREAAVAEDEEVQAIEKIEESHLARRDSRVSTRTDSSVNNVENNVVEFPKFHLLDIFKLSTPEIRYFYAGMVGAALGGFALPGSSLLVSNAMASMTEKYALYQQTQDEDYLDDLYDQVQIYGIIYIIGAFIFMAFLWLQFYAFMYMMEKLVTRLRDLNFSALCRQNIGFFDEKDHATGALTADLNTSATKVSLMSGDSQARVVQAIFTTIAAFVISLVGGDWRLSLIMLAVFPLMVLGELIRWKEAEKRDAISDQLSVPGAHASERLSNIRTVVSLGLEEKSTDQFAELLEEPLRKGRAQAQINAVALGFASFIMMAVYALAFWYGGILVDRGDASFGDLLRSLLAFSMSIQSVVGGATYLSESKAASKAGAKIFSLVNRDVPIDAFKQDGERLLEVQGRLEFKNVSFRYPTRPNTSVLKNYNLTIEAGQTVAFCGPSGGGKSTIISLIERFYDPVRGQVLLDGHDLKSLNLHWLRNQVGLVGQEPVLFMGTIAENIAYGLEREASQEEIEAAAKMANAHDYITQFPDGYNTQVGTKGGQLSGGQKQRLAIARAILKDPAILLLDEATSALDSESEVLVQAALDKVVALKRRTTVIIAHRLSTIRNADKICVVSGGNIAEQGTHDELLAKNGLYAGLVASASM</sequence>
<dbReference type="PANTHER" id="PTHR43394">
    <property type="entry name" value="ATP-DEPENDENT PERMEASE MDL1, MITOCHONDRIAL"/>
    <property type="match status" value="1"/>
</dbReference>
<dbReference type="GO" id="GO:0015421">
    <property type="term" value="F:ABC-type oligopeptide transporter activity"/>
    <property type="evidence" value="ECO:0007669"/>
    <property type="project" value="TreeGrafter"/>
</dbReference>
<dbReference type="CDD" id="cd18578">
    <property type="entry name" value="ABC_6TM_Pgp_ABCB1_D2_like"/>
    <property type="match status" value="1"/>
</dbReference>
<dbReference type="InterPro" id="IPR039421">
    <property type="entry name" value="Type_1_exporter"/>
</dbReference>
<feature type="transmembrane region" description="Helical" evidence="10">
    <location>
        <begin position="887"/>
        <end position="904"/>
    </location>
</feature>
<dbReference type="SUPFAM" id="SSF52540">
    <property type="entry name" value="P-loop containing nucleoside triphosphate hydrolases"/>
    <property type="match status" value="2"/>
</dbReference>
<dbReference type="Gene3D" id="3.40.50.300">
    <property type="entry name" value="P-loop containing nucleotide triphosphate hydrolases"/>
    <property type="match status" value="2"/>
</dbReference>
<evidence type="ECO:0000259" key="11">
    <source>
        <dbReference type="PROSITE" id="PS50893"/>
    </source>
</evidence>
<dbReference type="InterPro" id="IPR027417">
    <property type="entry name" value="P-loop_NTPase"/>
</dbReference>
<evidence type="ECO:0000256" key="10">
    <source>
        <dbReference type="SAM" id="Phobius"/>
    </source>
</evidence>
<evidence type="ECO:0000256" key="9">
    <source>
        <dbReference type="SAM" id="MobiDB-lite"/>
    </source>
</evidence>
<dbReference type="Gene3D" id="1.20.1560.10">
    <property type="entry name" value="ABC transporter type 1, transmembrane domain"/>
    <property type="match status" value="1"/>
</dbReference>
<evidence type="ECO:0000256" key="1">
    <source>
        <dbReference type="ARBA" id="ARBA00004141"/>
    </source>
</evidence>
<feature type="transmembrane region" description="Helical" evidence="10">
    <location>
        <begin position="324"/>
        <end position="345"/>
    </location>
</feature>
<dbReference type="FunFam" id="3.40.50.300:FF:000251">
    <property type="entry name" value="ABC transporter B family member 19"/>
    <property type="match status" value="1"/>
</dbReference>
<feature type="transmembrane region" description="Helical" evidence="10">
    <location>
        <begin position="783"/>
        <end position="808"/>
    </location>
</feature>
<dbReference type="Pfam" id="PF00664">
    <property type="entry name" value="ABC_membrane"/>
    <property type="match status" value="2"/>
</dbReference>
<dbReference type="CDD" id="cd03249">
    <property type="entry name" value="ABC_MTABC3_MDL1_MDL2"/>
    <property type="match status" value="2"/>
</dbReference>
<evidence type="ECO:0000313" key="14">
    <source>
        <dbReference type="Proteomes" id="UP000794436"/>
    </source>
</evidence>
<dbReference type="InterPro" id="IPR003439">
    <property type="entry name" value="ABC_transporter-like_ATP-bd"/>
</dbReference>
<dbReference type="CDD" id="cd18577">
    <property type="entry name" value="ABC_6TM_Pgp_ABCB1_D1_like"/>
    <property type="match status" value="1"/>
</dbReference>
<feature type="domain" description="ABC transmembrane type-1" evidence="12">
    <location>
        <begin position="732"/>
        <end position="1029"/>
    </location>
</feature>
<dbReference type="GO" id="GO:0005524">
    <property type="term" value="F:ATP binding"/>
    <property type="evidence" value="ECO:0007669"/>
    <property type="project" value="UniProtKB-KW"/>
</dbReference>
<dbReference type="SMART" id="SM00382">
    <property type="entry name" value="AAA"/>
    <property type="match status" value="2"/>
</dbReference>
<feature type="transmembrane region" description="Helical" evidence="10">
    <location>
        <begin position="242"/>
        <end position="263"/>
    </location>
</feature>